<comment type="caution">
    <text evidence="1">The sequence shown here is derived from an EMBL/GenBank/DDBJ whole genome shotgun (WGS) entry which is preliminary data.</text>
</comment>
<dbReference type="Proteomes" id="UP001153678">
    <property type="component" value="Unassembled WGS sequence"/>
</dbReference>
<dbReference type="SUPFAM" id="SSF52540">
    <property type="entry name" value="P-loop containing nucleoside triphosphate hydrolases"/>
    <property type="match status" value="1"/>
</dbReference>
<gene>
    <name evidence="1" type="ORF">FWILDA_LOCUS14134</name>
</gene>
<name>A0A9W4WVU4_9GLOM</name>
<protein>
    <submittedName>
        <fullName evidence="1">400_t:CDS:1</fullName>
    </submittedName>
</protein>
<accession>A0A9W4WVU4</accession>
<reference evidence="1" key="1">
    <citation type="submission" date="2022-08" db="EMBL/GenBank/DDBJ databases">
        <authorList>
            <person name="Kallberg Y."/>
            <person name="Tangrot J."/>
            <person name="Rosling A."/>
        </authorList>
    </citation>
    <scope>NUCLEOTIDE SEQUENCE</scope>
    <source>
        <strain evidence="1">Wild A</strain>
    </source>
</reference>
<dbReference type="AlphaFoldDB" id="A0A9W4WVU4"/>
<dbReference type="OrthoDB" id="158739at2759"/>
<proteinExistence type="predicted"/>
<dbReference type="InterPro" id="IPR027417">
    <property type="entry name" value="P-loop_NTPase"/>
</dbReference>
<dbReference type="EMBL" id="CAMKVN010005897">
    <property type="protein sequence ID" value="CAI2189549.1"/>
    <property type="molecule type" value="Genomic_DNA"/>
</dbReference>
<keyword evidence="2" id="KW-1185">Reference proteome</keyword>
<sequence length="650" mass="74831">MNGMKDSLNSRLDSPTTRSLFVFTEKSVLNLALTLDIRVCRYIMAFCFVVGTEIESTIVVKGEAGMSIAELKDVDIPGDAENDKFVKLRTLTSRSHNEDTIIQELEGQKLTAFKDFVDIFNSDSKNIRIIVQPPQSATTVRLGEDGSQKRKKRTYEIREESSEGRDSLMIISPERLATFTKFVEEDHIGLLHSPPSSGKSTLGEFLQEIYNDGIYISFADLIVKKNQEIDMDYFEEFWKNKVSRTWTDISNCTEDTHLIVDEIQVIYGKRAPFFWSRVKSLMSNTGYNKHLWIFFLGTYRPTLSDEVTPIEIRHTLDLSALLLTKYEFKVLVTNFVQRYSSRSHFDIPEDVKNAIFSLTGGHPGLCRFILILLRTRFREGTQNISSTAILQYLASSQLRNSVTSSSRAFYWIADWDPSDKEKEFVRLVLLRSHSDTPFIVDYDSNPIARKFLKSGIFVENDSQIQFTAPIMRIILTHHLFTGSSRKPTTTFEEFLEMSIHRMSSSKLSESLGRGNFSSPLYERSWQMEWYRASTIVVPENESISADVGPVFGSAGFLDFYINGNCCWGIELTREGNLLKKHAERFESGGIYNNIPLKHWVIIDFRHNSKSVREKKPNFWYALYDDNYKKITIMREGHDDKVIILYGDYCE</sequence>
<evidence type="ECO:0000313" key="2">
    <source>
        <dbReference type="Proteomes" id="UP001153678"/>
    </source>
</evidence>
<organism evidence="1 2">
    <name type="scientific">Funneliformis geosporum</name>
    <dbReference type="NCBI Taxonomy" id="1117311"/>
    <lineage>
        <taxon>Eukaryota</taxon>
        <taxon>Fungi</taxon>
        <taxon>Fungi incertae sedis</taxon>
        <taxon>Mucoromycota</taxon>
        <taxon>Glomeromycotina</taxon>
        <taxon>Glomeromycetes</taxon>
        <taxon>Glomerales</taxon>
        <taxon>Glomeraceae</taxon>
        <taxon>Funneliformis</taxon>
    </lineage>
</organism>
<evidence type="ECO:0000313" key="1">
    <source>
        <dbReference type="EMBL" id="CAI2189549.1"/>
    </source>
</evidence>